<organism evidence="4 5">
    <name type="scientific">Ferroacidibacillus organovorans</name>
    <dbReference type="NCBI Taxonomy" id="1765683"/>
    <lineage>
        <taxon>Bacteria</taxon>
        <taxon>Bacillati</taxon>
        <taxon>Bacillota</taxon>
        <taxon>Bacilli</taxon>
        <taxon>Bacillales</taxon>
        <taxon>Alicyclobacillaceae</taxon>
        <taxon>Ferroacidibacillus</taxon>
    </lineage>
</organism>
<protein>
    <recommendedName>
        <fullName evidence="3">Resolvase/invertase-type recombinase catalytic domain-containing protein</fullName>
    </recommendedName>
</protein>
<dbReference type="CDD" id="cd00338">
    <property type="entry name" value="Ser_Recombinase"/>
    <property type="match status" value="1"/>
</dbReference>
<accession>A0A1V4EQZ6</accession>
<evidence type="ECO:0000256" key="1">
    <source>
        <dbReference type="ARBA" id="ARBA00023125"/>
    </source>
</evidence>
<dbReference type="InterPro" id="IPR036162">
    <property type="entry name" value="Resolvase-like_N_sf"/>
</dbReference>
<dbReference type="InterPro" id="IPR006119">
    <property type="entry name" value="Resolv_N"/>
</dbReference>
<feature type="domain" description="Resolvase/invertase-type recombinase catalytic" evidence="3">
    <location>
        <begin position="6"/>
        <end position="145"/>
    </location>
</feature>
<dbReference type="Pfam" id="PF00239">
    <property type="entry name" value="Resolvase"/>
    <property type="match status" value="1"/>
</dbReference>
<sequence length="458" mass="54109">MVDSGVALYMRVSTPQQKIEMQEGMANMILQMFPASQIHRFVDEGISATKKNLRERPAIQKLMERIRLREISTVISYDRSRIARNAYEYLEIAKIFNLYNVRVIFTGENEKAFSTSLFYEAVYASTAQFEGRNIGRRTLDARKHFPPKLIGFQKVEENGGVRYVRDEPRATYIQLFFEAMSNVSTLDQMEIIFREYRTRLERSDLRLLDILKTPFYFAAAMNENQSHQLDYVESITTEELYNRVNENVRTIENAERQVKAESLSYRKIPVCGYCGHPMIVKKGDYFRRVRATYVCKNSEHKRNVIFIFEYEELLMNLLREYLQSIDIEKMKVICVNYLCEQEERESMKIKSLKQEIQKVNVEIVTCIGIRKRIDTLLKKKEENQTSLRNHEAILERLRLIKMHFSHVAKRVKFHLTSHEMQNSVIWDIADDLIRLTSVTTEEVVFELRCKTFTREDAI</sequence>
<dbReference type="Proteomes" id="UP000190229">
    <property type="component" value="Unassembled WGS sequence"/>
</dbReference>
<dbReference type="PANTHER" id="PTHR30461">
    <property type="entry name" value="DNA-INVERTASE FROM LAMBDOID PROPHAGE"/>
    <property type="match status" value="1"/>
</dbReference>
<keyword evidence="5" id="KW-1185">Reference proteome</keyword>
<dbReference type="AlphaFoldDB" id="A0A1V4EQZ6"/>
<dbReference type="Gene3D" id="3.40.50.1390">
    <property type="entry name" value="Resolvase, N-terminal catalytic domain"/>
    <property type="match status" value="1"/>
</dbReference>
<name>A0A1V4EQZ6_9BACL</name>
<evidence type="ECO:0000313" key="5">
    <source>
        <dbReference type="Proteomes" id="UP000190229"/>
    </source>
</evidence>
<dbReference type="EMBL" id="MWPS01000038">
    <property type="protein sequence ID" value="OPG15355.1"/>
    <property type="molecule type" value="Genomic_DNA"/>
</dbReference>
<gene>
    <name evidence="4" type="ORF">B2M26_12930</name>
</gene>
<dbReference type="RefSeq" id="WP_079291625.1">
    <property type="nucleotide sequence ID" value="NZ_MWPS01000038.1"/>
</dbReference>
<comment type="caution">
    <text evidence="4">The sequence shown here is derived from an EMBL/GenBank/DDBJ whole genome shotgun (WGS) entry which is preliminary data.</text>
</comment>
<evidence type="ECO:0000259" key="3">
    <source>
        <dbReference type="SMART" id="SM00857"/>
    </source>
</evidence>
<dbReference type="GO" id="GO:0003677">
    <property type="term" value="F:DNA binding"/>
    <property type="evidence" value="ECO:0007669"/>
    <property type="project" value="UniProtKB-KW"/>
</dbReference>
<dbReference type="PANTHER" id="PTHR30461:SF2">
    <property type="entry name" value="SERINE RECOMBINASE PINE-RELATED"/>
    <property type="match status" value="1"/>
</dbReference>
<reference evidence="4 5" key="1">
    <citation type="submission" date="2017-02" db="EMBL/GenBank/DDBJ databases">
        <title>Draft genome of Acidibacillus ferrooxidans Huett2.</title>
        <authorList>
            <person name="Schopf S."/>
        </authorList>
    </citation>
    <scope>NUCLEOTIDE SEQUENCE [LARGE SCALE GENOMIC DNA]</scope>
    <source>
        <strain evidence="4 5">Huett2</strain>
    </source>
</reference>
<dbReference type="SMART" id="SM00857">
    <property type="entry name" value="Resolvase"/>
    <property type="match status" value="1"/>
</dbReference>
<evidence type="ECO:0000313" key="4">
    <source>
        <dbReference type="EMBL" id="OPG15355.1"/>
    </source>
</evidence>
<keyword evidence="1" id="KW-0238">DNA-binding</keyword>
<dbReference type="GO" id="GO:0000150">
    <property type="term" value="F:DNA strand exchange activity"/>
    <property type="evidence" value="ECO:0007669"/>
    <property type="project" value="InterPro"/>
</dbReference>
<proteinExistence type="predicted"/>
<keyword evidence="2" id="KW-0233">DNA recombination</keyword>
<dbReference type="SUPFAM" id="SSF53041">
    <property type="entry name" value="Resolvase-like"/>
    <property type="match status" value="1"/>
</dbReference>
<dbReference type="InterPro" id="IPR050639">
    <property type="entry name" value="SSR_resolvase"/>
</dbReference>
<evidence type="ECO:0000256" key="2">
    <source>
        <dbReference type="ARBA" id="ARBA00023172"/>
    </source>
</evidence>